<keyword evidence="13" id="KW-1185">Reference proteome</keyword>
<dbReference type="EMBL" id="OA882655">
    <property type="protein sequence ID" value="CAD7276406.1"/>
    <property type="molecule type" value="Genomic_DNA"/>
</dbReference>
<dbReference type="SMART" id="SM01402">
    <property type="entry name" value="Ribosomal_S27"/>
    <property type="match status" value="2"/>
</dbReference>
<dbReference type="Pfam" id="PF01852">
    <property type="entry name" value="START"/>
    <property type="match status" value="1"/>
</dbReference>
<evidence type="ECO:0000256" key="4">
    <source>
        <dbReference type="ARBA" id="ARBA00022980"/>
    </source>
</evidence>
<keyword evidence="5 9" id="KW-1133">Transmembrane helix</keyword>
<feature type="transmembrane region" description="Helical" evidence="9">
    <location>
        <begin position="267"/>
        <end position="288"/>
    </location>
</feature>
<dbReference type="GO" id="GO:0140284">
    <property type="term" value="C:endoplasmic reticulum-endosome membrane contact site"/>
    <property type="evidence" value="ECO:0007669"/>
    <property type="project" value="TreeGrafter"/>
</dbReference>
<dbReference type="InterPro" id="IPR000799">
    <property type="entry name" value="StAR-like"/>
</dbReference>
<proteinExistence type="predicted"/>
<dbReference type="GO" id="GO:0099044">
    <property type="term" value="P:vesicle tethering to endoplasmic reticulum"/>
    <property type="evidence" value="ECO:0007669"/>
    <property type="project" value="TreeGrafter"/>
</dbReference>
<dbReference type="Gene3D" id="3.30.530.20">
    <property type="match status" value="1"/>
</dbReference>
<dbReference type="PRINTS" id="PR00978">
    <property type="entry name" value="STARPROTEIN"/>
</dbReference>
<dbReference type="Gene3D" id="6.20.50.150">
    <property type="match status" value="2"/>
</dbReference>
<dbReference type="InterPro" id="IPR011332">
    <property type="entry name" value="Ribosomal_zn-bd"/>
</dbReference>
<dbReference type="InterPro" id="IPR002913">
    <property type="entry name" value="START_lipid-bd_dom"/>
</dbReference>
<evidence type="ECO:0000256" key="5">
    <source>
        <dbReference type="ARBA" id="ARBA00022989"/>
    </source>
</evidence>
<keyword evidence="7" id="KW-0687">Ribonucleoprotein</keyword>
<reference evidence="12" key="1">
    <citation type="submission" date="2020-11" db="EMBL/GenBank/DDBJ databases">
        <authorList>
            <person name="Tran Van P."/>
        </authorList>
    </citation>
    <scope>NUCLEOTIDE SEQUENCE</scope>
</reference>
<sequence length="1132" mass="128338">MMYLCMDSVSMIYWTPSVVRTFNIRSDTIRMSFYAMNVEDKSSFPPPNNRLHFRTFKFLITLLWENLYRVPEAIYASTVDGDNAEPRREDFAVNSLPALQRGAVTLSEGELALLLHQRRAQQFRPQPDLPNNSYGPAIGFPSLSSIYETDELSNGISDGDCLSPVRRFFCLFVTFDVLLSALMWLLTIVITGVNLRAGAEQQIVQYTIYTSLFDLVCVAAARFVFLVFTFALMRFKHWWPVALTTTLSCGFLVSKVFFYSWTQHNTYMFEVVFLLVSFILPWAETWFLDFRVLPLESKAGKFLYACSESRERLLPTFQTPGHGYRGPPGGTVAGSIYNFYSPIASSGGGSDHGLEDDDDLSALPGLLPTSKYKEYSSKNKRSFTDGEENLRKRGRDIAEECWNILFTAEWGLQQKIGEGTESHLLLYSAKYPNYKNKFYKVETTLDLSPRELLAEVFYNAEQAPTWNANLKSTKVLQIIDEFTDIIYQVTNDAAGGIVSSRDFVDLRHWVIRAGGIYVSSGASVEHSSMPPQPKIVRGINGPSCIALFPVEGREDQAHLKAMVQTDLNGWIPQRVIDKALSDVMIKSVQFIKGRIPALKERSRKRPSKFRHLFETGYLTMSVLDYFQRGSTIVRDAFCSRYSSIVGEHPNRGEGDRSGHGFLSQNESKLATFQKIVLWDNVPLSSIFLTCFTFTYWFLASMRPLGLLFEVLLLYNGRMIFNYCWGAISVSPTSEQREDQKEAEDWTLMENSVLSAPEIQVALQKLKTVGKRYFEAFKTLRKEQPRNYAVMMLGTLSTTAFVGSLVTGPVFLYALFLVLFTAPGMIHNSVQLNRLFWSLICGPDPSPEADKHVDEFMWKESQEDLRLLERAANQSPDESVVLEEYMPSLLRRAGTKPAVSKDSSESDSTIDDMMENIHKDDLPPGDHDDDASSFEEFDPGEFPSMDATVSRVVAIGESTLHLVLRLRGGGKKRKKKNYTTPKKNKHKHKKVKLAVLKYYKVDENGKIHRLRRECPGPDCGAGVFMAGMFDRQYCGKCGLTYSTLHLVLRLRGGGKKRKKKNYTTPKKNKHKHKKVKLAVLKYYKVDENGKIHRLRRECPGEECGAGVFMAGMFDRQYCGKCGLTYVFANPAES</sequence>
<evidence type="ECO:0000256" key="8">
    <source>
        <dbReference type="SAM" id="MobiDB-lite"/>
    </source>
</evidence>
<protein>
    <recommendedName>
        <fullName evidence="14">40S ribosomal protein S27a</fullName>
    </recommendedName>
</protein>
<evidence type="ECO:0000256" key="3">
    <source>
        <dbReference type="ARBA" id="ARBA00022833"/>
    </source>
</evidence>
<dbReference type="GO" id="GO:0005789">
    <property type="term" value="C:endoplasmic reticulum membrane"/>
    <property type="evidence" value="ECO:0007669"/>
    <property type="project" value="TreeGrafter"/>
</dbReference>
<feature type="transmembrane region" description="Helical" evidence="9">
    <location>
        <begin position="212"/>
        <end position="232"/>
    </location>
</feature>
<dbReference type="GO" id="GO:0006412">
    <property type="term" value="P:translation"/>
    <property type="evidence" value="ECO:0007669"/>
    <property type="project" value="InterPro"/>
</dbReference>
<evidence type="ECO:0000256" key="2">
    <source>
        <dbReference type="ARBA" id="ARBA00022692"/>
    </source>
</evidence>
<dbReference type="InterPro" id="IPR057282">
    <property type="entry name" value="RETREG1-3-like_RHD"/>
</dbReference>
<dbReference type="PROSITE" id="PS51439">
    <property type="entry name" value="MENTAL"/>
    <property type="match status" value="1"/>
</dbReference>
<comment type="subcellular location">
    <subcellularLocation>
        <location evidence="1">Membrane</location>
        <topology evidence="1">Multi-pass membrane protein</topology>
    </subcellularLocation>
</comment>
<dbReference type="InterPro" id="IPR023393">
    <property type="entry name" value="START-like_dom_sf"/>
</dbReference>
<feature type="transmembrane region" description="Helical" evidence="9">
    <location>
        <begin position="168"/>
        <end position="192"/>
    </location>
</feature>
<keyword evidence="6 9" id="KW-0472">Membrane</keyword>
<evidence type="ECO:0000256" key="1">
    <source>
        <dbReference type="ARBA" id="ARBA00004141"/>
    </source>
</evidence>
<evidence type="ECO:0000259" key="11">
    <source>
        <dbReference type="PROSITE" id="PS51439"/>
    </source>
</evidence>
<dbReference type="PANTHER" id="PTHR46121">
    <property type="entry name" value="STEROIDOGENIC ACUTE REGULATORY PROTEIN-LIKE"/>
    <property type="match status" value="1"/>
</dbReference>
<dbReference type="PROSITE" id="PS50848">
    <property type="entry name" value="START"/>
    <property type="match status" value="1"/>
</dbReference>
<evidence type="ECO:0000256" key="6">
    <source>
        <dbReference type="ARBA" id="ARBA00023136"/>
    </source>
</evidence>
<dbReference type="InterPro" id="IPR019498">
    <property type="entry name" value="MENTAL"/>
</dbReference>
<dbReference type="GO" id="GO:0005840">
    <property type="term" value="C:ribosome"/>
    <property type="evidence" value="ECO:0007669"/>
    <property type="project" value="UniProtKB-KW"/>
</dbReference>
<dbReference type="SUPFAM" id="SSF57829">
    <property type="entry name" value="Zn-binding ribosomal proteins"/>
    <property type="match status" value="2"/>
</dbReference>
<dbReference type="Proteomes" id="UP000678499">
    <property type="component" value="Unassembled WGS sequence"/>
</dbReference>
<dbReference type="InterPro" id="IPR002906">
    <property type="entry name" value="Ribosomal_eS31"/>
</dbReference>
<dbReference type="GO" id="GO:1990904">
    <property type="term" value="C:ribonucleoprotein complex"/>
    <property type="evidence" value="ECO:0007669"/>
    <property type="project" value="UniProtKB-KW"/>
</dbReference>
<feature type="transmembrane region" description="Helical" evidence="9">
    <location>
        <begin position="239"/>
        <end position="261"/>
    </location>
</feature>
<evidence type="ECO:0000259" key="10">
    <source>
        <dbReference type="PROSITE" id="PS50848"/>
    </source>
</evidence>
<evidence type="ECO:0000313" key="13">
    <source>
        <dbReference type="Proteomes" id="UP000678499"/>
    </source>
</evidence>
<feature type="domain" description="START" evidence="10">
    <location>
        <begin position="399"/>
        <end position="600"/>
    </location>
</feature>
<dbReference type="InterPro" id="IPR038582">
    <property type="entry name" value="Ribosomal_eS31_euk-type_sf"/>
</dbReference>
<evidence type="ECO:0000256" key="9">
    <source>
        <dbReference type="SAM" id="Phobius"/>
    </source>
</evidence>
<dbReference type="GO" id="GO:0031902">
    <property type="term" value="C:late endosome membrane"/>
    <property type="evidence" value="ECO:0007669"/>
    <property type="project" value="TreeGrafter"/>
</dbReference>
<keyword evidence="2 9" id="KW-0812">Transmembrane</keyword>
<dbReference type="GO" id="GO:0005765">
    <property type="term" value="C:lysosomal membrane"/>
    <property type="evidence" value="ECO:0007669"/>
    <property type="project" value="TreeGrafter"/>
</dbReference>
<dbReference type="GO" id="GO:0008289">
    <property type="term" value="F:lipid binding"/>
    <property type="evidence" value="ECO:0007669"/>
    <property type="project" value="InterPro"/>
</dbReference>
<keyword evidence="3" id="KW-0862">Zinc</keyword>
<dbReference type="PANTHER" id="PTHR46121:SF4">
    <property type="entry name" value="STEROIDOGENIC ACUTE REGULATORY PROTEIN-LIKE"/>
    <property type="match status" value="1"/>
</dbReference>
<evidence type="ECO:0008006" key="14">
    <source>
        <dbReference type="Google" id="ProtNLM"/>
    </source>
</evidence>
<dbReference type="SMART" id="SM00234">
    <property type="entry name" value="START"/>
    <property type="match status" value="1"/>
</dbReference>
<dbReference type="EMBL" id="CAJPEX010000618">
    <property type="protein sequence ID" value="CAG0916558.1"/>
    <property type="molecule type" value="Genomic_DNA"/>
</dbReference>
<feature type="region of interest" description="Disordered" evidence="8">
    <location>
        <begin position="920"/>
        <end position="939"/>
    </location>
</feature>
<organism evidence="12">
    <name type="scientific">Notodromas monacha</name>
    <dbReference type="NCBI Taxonomy" id="399045"/>
    <lineage>
        <taxon>Eukaryota</taxon>
        <taxon>Metazoa</taxon>
        <taxon>Ecdysozoa</taxon>
        <taxon>Arthropoda</taxon>
        <taxon>Crustacea</taxon>
        <taxon>Oligostraca</taxon>
        <taxon>Ostracoda</taxon>
        <taxon>Podocopa</taxon>
        <taxon>Podocopida</taxon>
        <taxon>Cypridocopina</taxon>
        <taxon>Cypridoidea</taxon>
        <taxon>Cyprididae</taxon>
        <taxon>Notodromas</taxon>
    </lineage>
</organism>
<dbReference type="Pfam" id="PF10457">
    <property type="entry name" value="MENTAL"/>
    <property type="match status" value="1"/>
</dbReference>
<dbReference type="SUPFAM" id="SSF55961">
    <property type="entry name" value="Bet v1-like"/>
    <property type="match status" value="1"/>
</dbReference>
<dbReference type="InterPro" id="IPR051869">
    <property type="entry name" value="STARD3"/>
</dbReference>
<evidence type="ECO:0000313" key="12">
    <source>
        <dbReference type="EMBL" id="CAD7276406.1"/>
    </source>
</evidence>
<accession>A0A7R9BLX5</accession>
<evidence type="ECO:0000256" key="7">
    <source>
        <dbReference type="ARBA" id="ARBA00023274"/>
    </source>
</evidence>
<feature type="domain" description="MENTAL" evidence="11">
    <location>
        <begin position="162"/>
        <end position="335"/>
    </location>
</feature>
<keyword evidence="4" id="KW-0689">Ribosomal protein</keyword>
<dbReference type="Pfam" id="PF24456">
    <property type="entry name" value="RHD_RETREG1-3"/>
    <property type="match status" value="1"/>
</dbReference>
<dbReference type="AlphaFoldDB" id="A0A7R9BLX5"/>
<dbReference type="OrthoDB" id="74575at2759"/>
<dbReference type="Pfam" id="PF01599">
    <property type="entry name" value="Ribosomal_S27"/>
    <property type="match status" value="2"/>
</dbReference>
<dbReference type="GO" id="GO:0003735">
    <property type="term" value="F:structural constituent of ribosome"/>
    <property type="evidence" value="ECO:0007669"/>
    <property type="project" value="InterPro"/>
</dbReference>
<feature type="compositionally biased region" description="Acidic residues" evidence="8">
    <location>
        <begin position="926"/>
        <end position="938"/>
    </location>
</feature>
<name>A0A7R9BLX5_9CRUS</name>
<gene>
    <name evidence="12" type="ORF">NMOB1V02_LOCUS4171</name>
</gene>